<evidence type="ECO:0000256" key="2">
    <source>
        <dbReference type="SAM" id="Coils"/>
    </source>
</evidence>
<accession>A0ABN9R9D8</accession>
<keyword evidence="6" id="KW-1185">Reference proteome</keyword>
<dbReference type="Gene3D" id="2.60.40.10">
    <property type="entry name" value="Immunoglobulins"/>
    <property type="match status" value="1"/>
</dbReference>
<feature type="region of interest" description="Disordered" evidence="3">
    <location>
        <begin position="613"/>
        <end position="643"/>
    </location>
</feature>
<dbReference type="CDD" id="cd00063">
    <property type="entry name" value="FN3"/>
    <property type="match status" value="1"/>
</dbReference>
<dbReference type="PANTHER" id="PTHR13817">
    <property type="entry name" value="TITIN"/>
    <property type="match status" value="1"/>
</dbReference>
<keyword evidence="2" id="KW-0175">Coiled coil</keyword>
<evidence type="ECO:0000313" key="5">
    <source>
        <dbReference type="EMBL" id="CAK0814736.1"/>
    </source>
</evidence>
<proteinExistence type="predicted"/>
<keyword evidence="1" id="KW-0677">Repeat</keyword>
<dbReference type="SMART" id="SM00060">
    <property type="entry name" value="FN3"/>
    <property type="match status" value="2"/>
</dbReference>
<evidence type="ECO:0000259" key="4">
    <source>
        <dbReference type="PROSITE" id="PS50853"/>
    </source>
</evidence>
<comment type="caution">
    <text evidence="5">The sequence shown here is derived from an EMBL/GenBank/DDBJ whole genome shotgun (WGS) entry which is preliminary data.</text>
</comment>
<dbReference type="InterPro" id="IPR013783">
    <property type="entry name" value="Ig-like_fold"/>
</dbReference>
<evidence type="ECO:0000256" key="3">
    <source>
        <dbReference type="SAM" id="MobiDB-lite"/>
    </source>
</evidence>
<dbReference type="PROSITE" id="PS50853">
    <property type="entry name" value="FN3"/>
    <property type="match status" value="1"/>
</dbReference>
<dbReference type="Pfam" id="PF00041">
    <property type="entry name" value="fn3"/>
    <property type="match status" value="1"/>
</dbReference>
<dbReference type="PANTHER" id="PTHR13817:SF73">
    <property type="entry name" value="FIBRONECTIN TYPE-III DOMAIN-CONTAINING PROTEIN"/>
    <property type="match status" value="1"/>
</dbReference>
<name>A0ABN9R9D8_9DINO</name>
<sequence>MSRMPASGSWFEKPTNYILSVHVGEDARSDPPPGPGRYSTAAVPARPPQAVAPEEQILRQRVGQAIDSMRAAAGAEGSSEGAAGGEQADAQLQKEPQLECRFKSRVVVRLSEEGPGPAAGGPPYFRVDVWAERDGGMFSRDPRRELFARAFVPLTEPKWQRRPCTWPAVDALGNDVAYLTCEFAFARVPPAVAGLQVEGATSEEVLLSWRPPPHDRVAPVHRYHVEALPLLRGNEPAARTPSWQRVAEVDADPDPHVTASGLRPNTRYRFRVHASNEAGVSPVAEVEAATGPSAPGLCGRPRLAGCKGPVLTIEWDGPEDDGGTEVVAYRLWVAPGIGARVPEQDAWFEVGHVRHDRAGPQRAEIHTEDLDHSISRYFCRVAAIGEAGEVGAATPETAALPFPNPCSICGPNLGQAVPAIADYQAARLLGPAGAAPPWDGGAGAMAILETGPPGRSFPLAPGGAGAGAHERAPPQGAVGLGMPEVRSFHGAGSAQVPVGLPPDLCETVSLGVAGSPDLPTVNRGRSGPPEEAGGLQVWEQHSVTRQLLAEKREMLESSLARYRQVGGQLSGAPGDQVLVQSHMEAEIEAAGLQAEVAVLDKQLGELDAQLSALGDAPAGPVGWPDLAQPDLWSSSRPSEAGCP</sequence>
<feature type="region of interest" description="Disordered" evidence="3">
    <location>
        <begin position="22"/>
        <end position="54"/>
    </location>
</feature>
<evidence type="ECO:0000256" key="1">
    <source>
        <dbReference type="ARBA" id="ARBA00022737"/>
    </source>
</evidence>
<dbReference type="InterPro" id="IPR003961">
    <property type="entry name" value="FN3_dom"/>
</dbReference>
<organism evidence="5 6">
    <name type="scientific">Prorocentrum cordatum</name>
    <dbReference type="NCBI Taxonomy" id="2364126"/>
    <lineage>
        <taxon>Eukaryota</taxon>
        <taxon>Sar</taxon>
        <taxon>Alveolata</taxon>
        <taxon>Dinophyceae</taxon>
        <taxon>Prorocentrales</taxon>
        <taxon>Prorocentraceae</taxon>
        <taxon>Prorocentrum</taxon>
    </lineage>
</organism>
<dbReference type="Proteomes" id="UP001189429">
    <property type="component" value="Unassembled WGS sequence"/>
</dbReference>
<evidence type="ECO:0000313" key="6">
    <source>
        <dbReference type="Proteomes" id="UP001189429"/>
    </source>
</evidence>
<gene>
    <name evidence="5" type="ORF">PCOR1329_LOCUS18254</name>
</gene>
<dbReference type="InterPro" id="IPR036116">
    <property type="entry name" value="FN3_sf"/>
</dbReference>
<reference evidence="5" key="1">
    <citation type="submission" date="2023-10" db="EMBL/GenBank/DDBJ databases">
        <authorList>
            <person name="Chen Y."/>
            <person name="Shah S."/>
            <person name="Dougan E. K."/>
            <person name="Thang M."/>
            <person name="Chan C."/>
        </authorList>
    </citation>
    <scope>NUCLEOTIDE SEQUENCE [LARGE SCALE GENOMIC DNA]</scope>
</reference>
<protein>
    <recommendedName>
        <fullName evidence="4">Fibronectin type-III domain-containing protein</fullName>
    </recommendedName>
</protein>
<dbReference type="SUPFAM" id="SSF49265">
    <property type="entry name" value="Fibronectin type III"/>
    <property type="match status" value="1"/>
</dbReference>
<feature type="region of interest" description="Disordered" evidence="3">
    <location>
        <begin position="70"/>
        <end position="95"/>
    </location>
</feature>
<feature type="compositionally biased region" description="Low complexity" evidence="3">
    <location>
        <begin position="41"/>
        <end position="54"/>
    </location>
</feature>
<feature type="compositionally biased region" description="Low complexity" evidence="3">
    <location>
        <begin position="71"/>
        <end position="91"/>
    </location>
</feature>
<dbReference type="InterPro" id="IPR050964">
    <property type="entry name" value="Striated_Muscle_Regulatory"/>
</dbReference>
<feature type="domain" description="Fibronectin type-III" evidence="4">
    <location>
        <begin position="191"/>
        <end position="296"/>
    </location>
</feature>
<feature type="coiled-coil region" evidence="2">
    <location>
        <begin position="582"/>
        <end position="609"/>
    </location>
</feature>
<dbReference type="EMBL" id="CAUYUJ010005725">
    <property type="protein sequence ID" value="CAK0814736.1"/>
    <property type="molecule type" value="Genomic_DNA"/>
</dbReference>